<name>A0A0G2HF32_9PEZI</name>
<dbReference type="GO" id="GO:0045944">
    <property type="term" value="P:positive regulation of transcription by RNA polymerase II"/>
    <property type="evidence" value="ECO:0007669"/>
    <property type="project" value="TreeGrafter"/>
</dbReference>
<dbReference type="PANTHER" id="PTHR24193:SF121">
    <property type="entry name" value="ADA2A-CONTAINING COMPLEX COMPONENT 3, ISOFORM D"/>
    <property type="match status" value="1"/>
</dbReference>
<proteinExistence type="predicted"/>
<dbReference type="PRINTS" id="PR01415">
    <property type="entry name" value="ANKYRIN"/>
</dbReference>
<dbReference type="InterPro" id="IPR002110">
    <property type="entry name" value="Ankyrin_rpt"/>
</dbReference>
<dbReference type="Pfam" id="PF00023">
    <property type="entry name" value="Ank"/>
    <property type="match status" value="1"/>
</dbReference>
<dbReference type="PROSITE" id="PS50297">
    <property type="entry name" value="ANK_REP_REGION"/>
    <property type="match status" value="3"/>
</dbReference>
<dbReference type="EMBL" id="LCUC01000234">
    <property type="protein sequence ID" value="KKY33718.1"/>
    <property type="molecule type" value="Genomic_DNA"/>
</dbReference>
<dbReference type="PANTHER" id="PTHR24193">
    <property type="entry name" value="ANKYRIN REPEAT PROTEIN"/>
    <property type="match status" value="1"/>
</dbReference>
<accession>A0A0G2HF32</accession>
<keyword evidence="1" id="KW-0677">Repeat</keyword>
<gene>
    <name evidence="4" type="ORF">UCDDA912_g06317</name>
</gene>
<dbReference type="InterPro" id="IPR036770">
    <property type="entry name" value="Ankyrin_rpt-contain_sf"/>
</dbReference>
<evidence type="ECO:0000256" key="3">
    <source>
        <dbReference type="PROSITE-ProRule" id="PRU00023"/>
    </source>
</evidence>
<feature type="repeat" description="ANK" evidence="3">
    <location>
        <begin position="56"/>
        <end position="88"/>
    </location>
</feature>
<dbReference type="InterPro" id="IPR050663">
    <property type="entry name" value="Ankyrin-SOCS_Box"/>
</dbReference>
<evidence type="ECO:0000313" key="4">
    <source>
        <dbReference type="EMBL" id="KKY33718.1"/>
    </source>
</evidence>
<dbReference type="Proteomes" id="UP000034680">
    <property type="component" value="Unassembled WGS sequence"/>
</dbReference>
<sequence length="202" mass="21232">MPRSDRTLLEDLLPLDTIIEMAGLSPLHKVVLGIRCLDLGELLRLDVCPVDKLDHFGRTALHWAAAKGDAAAVSELLEAGAQLECKTRMRSESPLMIACRTGANPEAVRVLLAAGADVNTTDSYGQTPLCLTAGAPGGRNRIEIAAALLDAGANVNGEQGYARATPLDFACVGSHIEMVQFLIGAGADVGHHDRDGSTPLSK</sequence>
<organism evidence="4 5">
    <name type="scientific">Diaporthe ampelina</name>
    <dbReference type="NCBI Taxonomy" id="1214573"/>
    <lineage>
        <taxon>Eukaryota</taxon>
        <taxon>Fungi</taxon>
        <taxon>Dikarya</taxon>
        <taxon>Ascomycota</taxon>
        <taxon>Pezizomycotina</taxon>
        <taxon>Sordariomycetes</taxon>
        <taxon>Sordariomycetidae</taxon>
        <taxon>Diaporthales</taxon>
        <taxon>Diaporthaceae</taxon>
        <taxon>Diaporthe</taxon>
    </lineage>
</organism>
<protein>
    <submittedName>
        <fullName evidence="4">Putative ankyrin repeat domain-containing protein 44</fullName>
    </submittedName>
</protein>
<evidence type="ECO:0000256" key="2">
    <source>
        <dbReference type="ARBA" id="ARBA00023043"/>
    </source>
</evidence>
<reference evidence="4 5" key="1">
    <citation type="submission" date="2015-05" db="EMBL/GenBank/DDBJ databases">
        <title>Distinctive expansion of gene families associated with plant cell wall degradation and secondary metabolism in the genomes of grapevine trunk pathogens.</title>
        <authorList>
            <person name="Lawrence D.P."/>
            <person name="Travadon R."/>
            <person name="Rolshausen P.E."/>
            <person name="Baumgartner K."/>
        </authorList>
    </citation>
    <scope>NUCLEOTIDE SEQUENCE [LARGE SCALE GENOMIC DNA]</scope>
    <source>
        <strain evidence="4">DA912</strain>
    </source>
</reference>
<evidence type="ECO:0000256" key="1">
    <source>
        <dbReference type="ARBA" id="ARBA00022737"/>
    </source>
</evidence>
<dbReference type="PROSITE" id="PS50088">
    <property type="entry name" value="ANK_REPEAT"/>
    <property type="match status" value="3"/>
</dbReference>
<dbReference type="STRING" id="1214573.A0A0G2HF32"/>
<dbReference type="Gene3D" id="1.25.40.20">
    <property type="entry name" value="Ankyrin repeat-containing domain"/>
    <property type="match status" value="2"/>
</dbReference>
<dbReference type="AlphaFoldDB" id="A0A0G2HF32"/>
<dbReference type="OrthoDB" id="4772757at2759"/>
<reference evidence="4 5" key="2">
    <citation type="submission" date="2015-05" db="EMBL/GenBank/DDBJ databases">
        <authorList>
            <person name="Morales-Cruz A."/>
            <person name="Amrine K.C."/>
            <person name="Cantu D."/>
        </authorList>
    </citation>
    <scope>NUCLEOTIDE SEQUENCE [LARGE SCALE GENOMIC DNA]</scope>
    <source>
        <strain evidence="4">DA912</strain>
    </source>
</reference>
<feature type="repeat" description="ANK" evidence="3">
    <location>
        <begin position="162"/>
        <end position="194"/>
    </location>
</feature>
<dbReference type="Pfam" id="PF12796">
    <property type="entry name" value="Ank_2"/>
    <property type="match status" value="1"/>
</dbReference>
<comment type="caution">
    <text evidence="4">The sequence shown here is derived from an EMBL/GenBank/DDBJ whole genome shotgun (WGS) entry which is preliminary data.</text>
</comment>
<dbReference type="SUPFAM" id="SSF48403">
    <property type="entry name" value="Ankyrin repeat"/>
    <property type="match status" value="1"/>
</dbReference>
<dbReference type="GO" id="GO:0005634">
    <property type="term" value="C:nucleus"/>
    <property type="evidence" value="ECO:0007669"/>
    <property type="project" value="TreeGrafter"/>
</dbReference>
<evidence type="ECO:0000313" key="5">
    <source>
        <dbReference type="Proteomes" id="UP000034680"/>
    </source>
</evidence>
<keyword evidence="5" id="KW-1185">Reference proteome</keyword>
<keyword evidence="2 3" id="KW-0040">ANK repeat</keyword>
<dbReference type="SMART" id="SM00248">
    <property type="entry name" value="ANK"/>
    <property type="match status" value="4"/>
</dbReference>
<feature type="repeat" description="ANK" evidence="3">
    <location>
        <begin position="90"/>
        <end position="123"/>
    </location>
</feature>
<dbReference type="GO" id="GO:0000976">
    <property type="term" value="F:transcription cis-regulatory region binding"/>
    <property type="evidence" value="ECO:0007669"/>
    <property type="project" value="TreeGrafter"/>
</dbReference>